<dbReference type="PANTHER" id="PTHR13031:SF0">
    <property type="entry name" value="RIBONUCLEASE P PROTEIN SUBUNIT P30"/>
    <property type="match status" value="1"/>
</dbReference>
<dbReference type="SUPFAM" id="SSF89550">
    <property type="entry name" value="PHP domain-like"/>
    <property type="match status" value="1"/>
</dbReference>
<dbReference type="GO" id="GO:0005655">
    <property type="term" value="C:nucleolar ribonuclease P complex"/>
    <property type="evidence" value="ECO:0007669"/>
    <property type="project" value="TreeGrafter"/>
</dbReference>
<evidence type="ECO:0000256" key="1">
    <source>
        <dbReference type="ARBA" id="ARBA00004123"/>
    </source>
</evidence>
<sequence>MDVKLSDGYFDLCINASKDNTSNLSSILLRLYQMGFRTVAINQTIDDSIFDTDKKKKKKKSENNESSVTVPNPLDITDLVKEFEGKLRIFNRLTFIYSDHLKTHMLNHCSNLKKFHLYSVIPRTKTALQFACSQLNTDLITINASCTGFKMNRKLYLQAVERDIHFEIQYADVLNPEQRKVAIHHSHLFYVYGKSRNVIISSGASNVTEIRNPYDVINLGALLGLNEVKAKAAILYHYNIQFSFKILLYKKFSERRRYGKVFAIRIREKLEEDNHKESNAKKLKL</sequence>
<reference evidence="4" key="1">
    <citation type="journal article" date="2020" name="G3 (Bethesda)">
        <title>High-Quality Assemblies for Three Invasive Social Wasps from the &lt;i&gt;Vespula&lt;/i&gt; Genus.</title>
        <authorList>
            <person name="Harrop T.W.R."/>
            <person name="Guhlin J."/>
            <person name="McLaughlin G.M."/>
            <person name="Permina E."/>
            <person name="Stockwell P."/>
            <person name="Gilligan J."/>
            <person name="Le Lec M.F."/>
            <person name="Gruber M.A.M."/>
            <person name="Quinn O."/>
            <person name="Lovegrove M."/>
            <person name="Duncan E.J."/>
            <person name="Remnant E.J."/>
            <person name="Van Eeckhoven J."/>
            <person name="Graham B."/>
            <person name="Knapp R.A."/>
            <person name="Langford K.W."/>
            <person name="Kronenberg Z."/>
            <person name="Press M.O."/>
            <person name="Eacker S.M."/>
            <person name="Wilson-Rankin E.E."/>
            <person name="Purcell J."/>
            <person name="Lester P.J."/>
            <person name="Dearden P.K."/>
        </authorList>
    </citation>
    <scope>NUCLEOTIDE SEQUENCE</scope>
    <source>
        <strain evidence="4">Linc-1</strain>
    </source>
</reference>
<dbReference type="GO" id="GO:0008033">
    <property type="term" value="P:tRNA processing"/>
    <property type="evidence" value="ECO:0007669"/>
    <property type="project" value="UniProtKB-KW"/>
</dbReference>
<dbReference type="InterPro" id="IPR002738">
    <property type="entry name" value="RNase_P_p30"/>
</dbReference>
<dbReference type="Pfam" id="PF01876">
    <property type="entry name" value="RNase_P_p30"/>
    <property type="match status" value="1"/>
</dbReference>
<keyword evidence="5" id="KW-1185">Reference proteome</keyword>
<accession>A0A834K193</accession>
<keyword evidence="3" id="KW-0819">tRNA processing</keyword>
<evidence type="ECO:0000313" key="5">
    <source>
        <dbReference type="Proteomes" id="UP000617340"/>
    </source>
</evidence>
<evidence type="ECO:0000313" key="4">
    <source>
        <dbReference type="EMBL" id="KAF7397316.1"/>
    </source>
</evidence>
<comment type="caution">
    <text evidence="4">The sequence shown here is derived from an EMBL/GenBank/DDBJ whole genome shotgun (WGS) entry which is preliminary data.</text>
</comment>
<dbReference type="AlphaFoldDB" id="A0A834K193"/>
<proteinExistence type="inferred from homology"/>
<protein>
    <submittedName>
        <fullName evidence="4">Uncharacterized protein</fullName>
    </submittedName>
</protein>
<name>A0A834K193_VESGE</name>
<dbReference type="Gene3D" id="3.20.20.140">
    <property type="entry name" value="Metal-dependent hydrolases"/>
    <property type="match status" value="1"/>
</dbReference>
<comment type="similarity">
    <text evidence="2">Belongs to the eukaryotic/archaeal RNase P protein component 3 family.</text>
</comment>
<dbReference type="GO" id="GO:0003723">
    <property type="term" value="F:RNA binding"/>
    <property type="evidence" value="ECO:0007669"/>
    <property type="project" value="TreeGrafter"/>
</dbReference>
<evidence type="ECO:0000256" key="3">
    <source>
        <dbReference type="ARBA" id="ARBA00022694"/>
    </source>
</evidence>
<dbReference type="EMBL" id="JACSDZ010000008">
    <property type="protein sequence ID" value="KAF7397316.1"/>
    <property type="molecule type" value="Genomic_DNA"/>
</dbReference>
<evidence type="ECO:0000256" key="2">
    <source>
        <dbReference type="ARBA" id="ARBA00007331"/>
    </source>
</evidence>
<comment type="subcellular location">
    <subcellularLocation>
        <location evidence="1">Nucleus</location>
    </subcellularLocation>
</comment>
<dbReference type="InterPro" id="IPR016195">
    <property type="entry name" value="Pol/histidinol_Pase-like"/>
</dbReference>
<dbReference type="Proteomes" id="UP000617340">
    <property type="component" value="Unassembled WGS sequence"/>
</dbReference>
<organism evidence="4 5">
    <name type="scientific">Vespula germanica</name>
    <name type="common">German yellow jacket</name>
    <name type="synonym">Paravespula germanica</name>
    <dbReference type="NCBI Taxonomy" id="30212"/>
    <lineage>
        <taxon>Eukaryota</taxon>
        <taxon>Metazoa</taxon>
        <taxon>Ecdysozoa</taxon>
        <taxon>Arthropoda</taxon>
        <taxon>Hexapoda</taxon>
        <taxon>Insecta</taxon>
        <taxon>Pterygota</taxon>
        <taxon>Neoptera</taxon>
        <taxon>Endopterygota</taxon>
        <taxon>Hymenoptera</taxon>
        <taxon>Apocrita</taxon>
        <taxon>Aculeata</taxon>
        <taxon>Vespoidea</taxon>
        <taxon>Vespidae</taxon>
        <taxon>Vespinae</taxon>
        <taxon>Vespula</taxon>
    </lineage>
</organism>
<dbReference type="PANTHER" id="PTHR13031">
    <property type="entry name" value="RIBONUCLEASE P SUBUNIT P30"/>
    <property type="match status" value="1"/>
</dbReference>
<gene>
    <name evidence="4" type="ORF">HZH68_008538</name>
</gene>